<keyword evidence="3" id="KW-1185">Reference proteome</keyword>
<proteinExistence type="predicted"/>
<gene>
    <name evidence="2" type="ORF">BEMITA_LOCUS13798</name>
</gene>
<protein>
    <submittedName>
        <fullName evidence="2">Uncharacterized protein</fullName>
    </submittedName>
</protein>
<sequence length="323" mass="33987">MAPLQSRPLGSEPMRRSISSSPGNSAVRPGDPRISALRARETDERTTRERGEGGGGLRGQTSIAGTGNRHLPMTTPVTGEPRFQRSAASRQPELGAWSFALCLERGNQIRGSSAPKSGGPRGGVPPPPPSTRCQSRPRPSGTSRASLPETSTWEGDWEHPVASGAPNPRQEGFKPPSSSEDGNPYPEGSVSTGASEAERSPPVNVWGIPGGTRPGLQGVLCYAGAPSPTHYIHGTRTLQRPSLRIARDAAGQPHPTHYPRQPPGPDARAQGPHSEILGGAGITMPDTSTIPLDLCAVDQTGYGLTTEDAGTEERRRQGMPIPP</sequence>
<dbReference type="EMBL" id="OU963870">
    <property type="protein sequence ID" value="CAH0395633.1"/>
    <property type="molecule type" value="Genomic_DNA"/>
</dbReference>
<feature type="region of interest" description="Disordered" evidence="1">
    <location>
        <begin position="250"/>
        <end position="285"/>
    </location>
</feature>
<dbReference type="AlphaFoldDB" id="A0A9P0ANF1"/>
<feature type="compositionally biased region" description="Basic and acidic residues" evidence="1">
    <location>
        <begin position="38"/>
        <end position="52"/>
    </location>
</feature>
<reference evidence="2" key="1">
    <citation type="submission" date="2021-12" db="EMBL/GenBank/DDBJ databases">
        <authorList>
            <person name="King R."/>
        </authorList>
    </citation>
    <scope>NUCLEOTIDE SEQUENCE</scope>
</reference>
<organism evidence="2 3">
    <name type="scientific">Bemisia tabaci</name>
    <name type="common">Sweetpotato whitefly</name>
    <name type="synonym">Aleurodes tabaci</name>
    <dbReference type="NCBI Taxonomy" id="7038"/>
    <lineage>
        <taxon>Eukaryota</taxon>
        <taxon>Metazoa</taxon>
        <taxon>Ecdysozoa</taxon>
        <taxon>Arthropoda</taxon>
        <taxon>Hexapoda</taxon>
        <taxon>Insecta</taxon>
        <taxon>Pterygota</taxon>
        <taxon>Neoptera</taxon>
        <taxon>Paraneoptera</taxon>
        <taxon>Hemiptera</taxon>
        <taxon>Sternorrhyncha</taxon>
        <taxon>Aleyrodoidea</taxon>
        <taxon>Aleyrodidae</taxon>
        <taxon>Aleyrodinae</taxon>
        <taxon>Bemisia</taxon>
    </lineage>
</organism>
<dbReference type="Proteomes" id="UP001152759">
    <property type="component" value="Chromosome 9"/>
</dbReference>
<evidence type="ECO:0000256" key="1">
    <source>
        <dbReference type="SAM" id="MobiDB-lite"/>
    </source>
</evidence>
<feature type="region of interest" description="Disordered" evidence="1">
    <location>
        <begin position="302"/>
        <end position="323"/>
    </location>
</feature>
<evidence type="ECO:0000313" key="2">
    <source>
        <dbReference type="EMBL" id="CAH0395633.1"/>
    </source>
</evidence>
<evidence type="ECO:0000313" key="3">
    <source>
        <dbReference type="Proteomes" id="UP001152759"/>
    </source>
</evidence>
<feature type="compositionally biased region" description="Polar residues" evidence="1">
    <location>
        <begin position="140"/>
        <end position="153"/>
    </location>
</feature>
<feature type="region of interest" description="Disordered" evidence="1">
    <location>
        <begin position="1"/>
        <end position="91"/>
    </location>
</feature>
<feature type="region of interest" description="Disordered" evidence="1">
    <location>
        <begin position="108"/>
        <end position="209"/>
    </location>
</feature>
<name>A0A9P0ANF1_BEMTA</name>
<accession>A0A9P0ANF1</accession>